<reference evidence="3" key="1">
    <citation type="submission" date="2016-03" db="EMBL/GenBank/DDBJ databases">
        <authorList>
            <person name="Borrel G."/>
            <person name="Mccann A."/>
            <person name="O'Toole P.W."/>
        </authorList>
    </citation>
    <scope>NUCLEOTIDE SEQUENCE</scope>
    <source>
        <strain evidence="3">183</strain>
    </source>
</reference>
<organism evidence="3 4">
    <name type="scientific">Candidatus Methanomassiliicoccus intestinalis</name>
    <dbReference type="NCBI Taxonomy" id="1406512"/>
    <lineage>
        <taxon>Archaea</taxon>
        <taxon>Methanobacteriati</taxon>
        <taxon>Thermoplasmatota</taxon>
        <taxon>Thermoplasmata</taxon>
        <taxon>Methanomassiliicoccales</taxon>
        <taxon>Methanomassiliicoccaceae</taxon>
        <taxon>Methanomassiliicoccus</taxon>
    </lineage>
</organism>
<keyword evidence="1" id="KW-0808">Transferase</keyword>
<feature type="domain" description="Methyltransferase type 11" evidence="2">
    <location>
        <begin position="51"/>
        <end position="149"/>
    </location>
</feature>
<evidence type="ECO:0000313" key="3">
    <source>
        <dbReference type="EMBL" id="TQS84071.1"/>
    </source>
</evidence>
<dbReference type="PANTHER" id="PTHR44068:SF1">
    <property type="entry name" value="HYPOTHETICAL LOC100005854"/>
    <property type="match status" value="1"/>
</dbReference>
<dbReference type="GO" id="GO:0016126">
    <property type="term" value="P:sterol biosynthetic process"/>
    <property type="evidence" value="ECO:0007669"/>
    <property type="project" value="TreeGrafter"/>
</dbReference>
<name>A0A8J8PE95_9ARCH</name>
<dbReference type="EMBL" id="LVVT01000007">
    <property type="protein sequence ID" value="TQS84071.1"/>
    <property type="molecule type" value="Genomic_DNA"/>
</dbReference>
<proteinExistence type="predicted"/>
<dbReference type="Proteomes" id="UP000752814">
    <property type="component" value="Unassembled WGS sequence"/>
</dbReference>
<sequence>MKNNVKRTIINAKKPTGFWGSRVLLSMNIHHDTLTDWGLGHVNIEPNYYILDVGCGGGNALSKMSKMAPEGKLCGIDYSEVSVKESKKKNKDDIKSGKIEITQGSVSSLPYDENSFDLVTGIETYYFWPNPIEDLREVKRTLKPNGLILLIFEARSDENPEIWKDYRDIVDMHIPSETGIKEELEKAGFSDIITDTNGDWLCAVGKKIV</sequence>
<dbReference type="InterPro" id="IPR050447">
    <property type="entry name" value="Erg6_SMT_methyltransf"/>
</dbReference>
<dbReference type="SUPFAM" id="SSF53335">
    <property type="entry name" value="S-adenosyl-L-methionine-dependent methyltransferases"/>
    <property type="match status" value="1"/>
</dbReference>
<dbReference type="InterPro" id="IPR013216">
    <property type="entry name" value="Methyltransf_11"/>
</dbReference>
<dbReference type="InterPro" id="IPR029063">
    <property type="entry name" value="SAM-dependent_MTases_sf"/>
</dbReference>
<dbReference type="AlphaFoldDB" id="A0A8J8PE95"/>
<comment type="caution">
    <text evidence="3">The sequence shown here is derived from an EMBL/GenBank/DDBJ whole genome shotgun (WGS) entry which is preliminary data.</text>
</comment>
<accession>A0A8J8PE95</accession>
<dbReference type="GO" id="GO:0003838">
    <property type="term" value="F:sterol 24-C-methyltransferase activity"/>
    <property type="evidence" value="ECO:0007669"/>
    <property type="project" value="TreeGrafter"/>
</dbReference>
<evidence type="ECO:0000256" key="1">
    <source>
        <dbReference type="ARBA" id="ARBA00022679"/>
    </source>
</evidence>
<evidence type="ECO:0000313" key="4">
    <source>
        <dbReference type="Proteomes" id="UP000752814"/>
    </source>
</evidence>
<dbReference type="RefSeq" id="WP_400195001.1">
    <property type="nucleotide sequence ID" value="NZ_CAYAYE010000004.1"/>
</dbReference>
<gene>
    <name evidence="3" type="ORF">A3207_07080</name>
</gene>
<dbReference type="Pfam" id="PF08241">
    <property type="entry name" value="Methyltransf_11"/>
    <property type="match status" value="1"/>
</dbReference>
<dbReference type="PANTHER" id="PTHR44068">
    <property type="entry name" value="ZGC:194242"/>
    <property type="match status" value="1"/>
</dbReference>
<dbReference type="Gene3D" id="3.40.50.150">
    <property type="entry name" value="Vaccinia Virus protein VP39"/>
    <property type="match status" value="1"/>
</dbReference>
<evidence type="ECO:0000259" key="2">
    <source>
        <dbReference type="Pfam" id="PF08241"/>
    </source>
</evidence>
<protein>
    <recommendedName>
        <fullName evidence="2">Methyltransferase type 11 domain-containing protein</fullName>
    </recommendedName>
</protein>
<dbReference type="CDD" id="cd02440">
    <property type="entry name" value="AdoMet_MTases"/>
    <property type="match status" value="1"/>
</dbReference>